<organism evidence="8 9">
    <name type="scientific">Amnibacterium soli</name>
    <dbReference type="NCBI Taxonomy" id="1282736"/>
    <lineage>
        <taxon>Bacteria</taxon>
        <taxon>Bacillati</taxon>
        <taxon>Actinomycetota</taxon>
        <taxon>Actinomycetes</taxon>
        <taxon>Micrococcales</taxon>
        <taxon>Microbacteriaceae</taxon>
        <taxon>Amnibacterium</taxon>
    </lineage>
</organism>
<evidence type="ECO:0000313" key="8">
    <source>
        <dbReference type="EMBL" id="GAA4743578.1"/>
    </source>
</evidence>
<gene>
    <name evidence="8" type="ORF">GCM10025783_13950</name>
</gene>
<keyword evidence="5 6" id="KW-0472">Membrane</keyword>
<proteinExistence type="predicted"/>
<evidence type="ECO:0000256" key="2">
    <source>
        <dbReference type="ARBA" id="ARBA00022448"/>
    </source>
</evidence>
<evidence type="ECO:0000259" key="7">
    <source>
        <dbReference type="Pfam" id="PF01545"/>
    </source>
</evidence>
<dbReference type="Gene3D" id="1.20.1510.10">
    <property type="entry name" value="Cation efflux protein transmembrane domain"/>
    <property type="match status" value="1"/>
</dbReference>
<dbReference type="InterPro" id="IPR040177">
    <property type="entry name" value="SLC30A9"/>
</dbReference>
<dbReference type="InterPro" id="IPR002524">
    <property type="entry name" value="Cation_efflux"/>
</dbReference>
<feature type="domain" description="Cation efflux protein transmembrane" evidence="7">
    <location>
        <begin position="15"/>
        <end position="217"/>
    </location>
</feature>
<dbReference type="SUPFAM" id="SSF161111">
    <property type="entry name" value="Cation efflux protein transmembrane domain-like"/>
    <property type="match status" value="1"/>
</dbReference>
<evidence type="ECO:0000256" key="6">
    <source>
        <dbReference type="SAM" id="Phobius"/>
    </source>
</evidence>
<comment type="caution">
    <text evidence="8">The sequence shown here is derived from an EMBL/GenBank/DDBJ whole genome shotgun (WGS) entry which is preliminary data.</text>
</comment>
<dbReference type="Proteomes" id="UP001500121">
    <property type="component" value="Unassembled WGS sequence"/>
</dbReference>
<reference evidence="9" key="1">
    <citation type="journal article" date="2019" name="Int. J. Syst. Evol. Microbiol.">
        <title>The Global Catalogue of Microorganisms (GCM) 10K type strain sequencing project: providing services to taxonomists for standard genome sequencing and annotation.</title>
        <authorList>
            <consortium name="The Broad Institute Genomics Platform"/>
            <consortium name="The Broad Institute Genome Sequencing Center for Infectious Disease"/>
            <person name="Wu L."/>
            <person name="Ma J."/>
        </authorList>
    </citation>
    <scope>NUCLEOTIDE SEQUENCE [LARGE SCALE GENOMIC DNA]</scope>
    <source>
        <strain evidence="9">JCM 19015</strain>
    </source>
</reference>
<name>A0ABP8Z196_9MICO</name>
<keyword evidence="9" id="KW-1185">Reference proteome</keyword>
<accession>A0ABP8Z196</accession>
<evidence type="ECO:0000313" key="9">
    <source>
        <dbReference type="Proteomes" id="UP001500121"/>
    </source>
</evidence>
<dbReference type="PANTHER" id="PTHR13414:SF9">
    <property type="entry name" value="PROTON-COUPLED ZINC ANTIPORTER SLC30A9, MITOCHONDRIAL"/>
    <property type="match status" value="1"/>
</dbReference>
<dbReference type="Pfam" id="PF01545">
    <property type="entry name" value="Cation_efflux"/>
    <property type="match status" value="1"/>
</dbReference>
<evidence type="ECO:0000256" key="4">
    <source>
        <dbReference type="ARBA" id="ARBA00022989"/>
    </source>
</evidence>
<feature type="transmembrane region" description="Helical" evidence="6">
    <location>
        <begin position="81"/>
        <end position="106"/>
    </location>
</feature>
<feature type="transmembrane region" description="Helical" evidence="6">
    <location>
        <begin position="195"/>
        <end position="217"/>
    </location>
</feature>
<protein>
    <submittedName>
        <fullName evidence="8">Cation transporter</fullName>
    </submittedName>
</protein>
<keyword evidence="2" id="KW-0813">Transport</keyword>
<keyword evidence="3 6" id="KW-0812">Transmembrane</keyword>
<dbReference type="PANTHER" id="PTHR13414">
    <property type="entry name" value="HUEL-CATION TRANSPORTER"/>
    <property type="match status" value="1"/>
</dbReference>
<dbReference type="NCBIfam" id="TIGR01297">
    <property type="entry name" value="CDF"/>
    <property type="match status" value="1"/>
</dbReference>
<evidence type="ECO:0000256" key="5">
    <source>
        <dbReference type="ARBA" id="ARBA00023136"/>
    </source>
</evidence>
<evidence type="ECO:0000256" key="3">
    <source>
        <dbReference type="ARBA" id="ARBA00022692"/>
    </source>
</evidence>
<sequence length="325" mass="34270">MAQGEQKGGESFLTVLIAFAANVAIAIAKSVAALLTGSASMTAEAAHSWADAGNEVFLLIADKRSRRSRDATHPYGYGRDVYVWSLFAAFGLFTVGAVVSIMHGISELGSDEPSSDNLVAYLVIGISFILEGVSFLRSIQQLRGSAAEADQDVLEHVLATSDPTVRAVFFEDAAALIGLVLAALGIFLHQVTGSAVWDALGSIAIGVLLGVVAVILIQLNRRFLIGQSPSPRVVSAVLQLLLEHEEIASVSYLHLEYVGPARVYVVAAVDLTGDAPEHEIAGRLITVGRAVEEDEHVVEAVLTLSAPGATPLAVLPERVSTQLPR</sequence>
<keyword evidence="4 6" id="KW-1133">Transmembrane helix</keyword>
<dbReference type="EMBL" id="BAABLP010000002">
    <property type="protein sequence ID" value="GAA4743578.1"/>
    <property type="molecule type" value="Genomic_DNA"/>
</dbReference>
<feature type="transmembrane region" description="Helical" evidence="6">
    <location>
        <begin position="118"/>
        <end position="136"/>
    </location>
</feature>
<dbReference type="InterPro" id="IPR027469">
    <property type="entry name" value="Cation_efflux_TMD_sf"/>
</dbReference>
<feature type="transmembrane region" description="Helical" evidence="6">
    <location>
        <begin position="168"/>
        <end position="189"/>
    </location>
</feature>
<dbReference type="RefSeq" id="WP_345480332.1">
    <property type="nucleotide sequence ID" value="NZ_BAABLP010000002.1"/>
</dbReference>
<dbReference type="InterPro" id="IPR058533">
    <property type="entry name" value="Cation_efflux_TM"/>
</dbReference>
<comment type="subcellular location">
    <subcellularLocation>
        <location evidence="1">Membrane</location>
        <topology evidence="1">Multi-pass membrane protein</topology>
    </subcellularLocation>
</comment>
<feature type="transmembrane region" description="Helical" evidence="6">
    <location>
        <begin position="12"/>
        <end position="35"/>
    </location>
</feature>
<evidence type="ECO:0000256" key="1">
    <source>
        <dbReference type="ARBA" id="ARBA00004141"/>
    </source>
</evidence>